<evidence type="ECO:0000256" key="1">
    <source>
        <dbReference type="ARBA" id="ARBA00005755"/>
    </source>
</evidence>
<dbReference type="PANTHER" id="PTHR33568">
    <property type="entry name" value="DNA POLYMERASE"/>
    <property type="match status" value="1"/>
</dbReference>
<dbReference type="InterPro" id="IPR004868">
    <property type="entry name" value="DNA-dir_DNA_pol_B_mt/vir"/>
</dbReference>
<evidence type="ECO:0000313" key="10">
    <source>
        <dbReference type="EMBL" id="AWX52906.1"/>
    </source>
</evidence>
<reference evidence="10" key="1">
    <citation type="journal article" date="2019" name="Int. J. Biol. Macromol.">
        <title>Characterization and comparative analysis of six complete mitochondrial genomes from ectomycorrhizal fungi of the Lactarius genus and phylogenetic analysis of the Agaricomycetes.</title>
        <authorList>
            <person name="Li Q."/>
            <person name="Wang Q."/>
            <person name="Jin X."/>
            <person name="Chen Z."/>
            <person name="Xiong C."/>
            <person name="Li P."/>
            <person name="Liu Q."/>
            <person name="Huang W."/>
        </authorList>
    </citation>
    <scope>NUCLEOTIDE SEQUENCE</scope>
</reference>
<dbReference type="GO" id="GO:0006260">
    <property type="term" value="P:DNA replication"/>
    <property type="evidence" value="ECO:0007669"/>
    <property type="project" value="UniProtKB-KW"/>
</dbReference>
<dbReference type="InterPro" id="IPR043502">
    <property type="entry name" value="DNA/RNA_pol_sf"/>
</dbReference>
<gene>
    <name evidence="10" type="primary">orf718</name>
</gene>
<dbReference type="SUPFAM" id="SSF56672">
    <property type="entry name" value="DNA/RNA polymerases"/>
    <property type="match status" value="1"/>
</dbReference>
<evidence type="ECO:0000256" key="6">
    <source>
        <dbReference type="ARBA" id="ARBA00023125"/>
    </source>
</evidence>
<keyword evidence="3 8" id="KW-0548">Nucleotidyltransferase</keyword>
<evidence type="ECO:0000256" key="2">
    <source>
        <dbReference type="ARBA" id="ARBA00022679"/>
    </source>
</evidence>
<dbReference type="RefSeq" id="YP_009504209.1">
    <property type="nucleotide sequence ID" value="NC_038205.1"/>
</dbReference>
<dbReference type="InterPro" id="IPR036397">
    <property type="entry name" value="RNaseH_sf"/>
</dbReference>
<keyword evidence="6 8" id="KW-0238">DNA-binding</keyword>
<dbReference type="SMART" id="SM00486">
    <property type="entry name" value="POLBc"/>
    <property type="match status" value="1"/>
</dbReference>
<evidence type="ECO:0000256" key="8">
    <source>
        <dbReference type="RuleBase" id="RU000442"/>
    </source>
</evidence>
<dbReference type="GO" id="GO:0003887">
    <property type="term" value="F:DNA-directed DNA polymerase activity"/>
    <property type="evidence" value="ECO:0007669"/>
    <property type="project" value="UniProtKB-KW"/>
</dbReference>
<organism evidence="10">
    <name type="scientific">Lactarius hatsudake</name>
    <dbReference type="NCBI Taxonomy" id="416442"/>
    <lineage>
        <taxon>Eukaryota</taxon>
        <taxon>Fungi</taxon>
        <taxon>Dikarya</taxon>
        <taxon>Basidiomycota</taxon>
        <taxon>Agaricomycotina</taxon>
        <taxon>Agaricomycetes</taxon>
        <taxon>Russulales</taxon>
        <taxon>Russulaceae</taxon>
        <taxon>Lactarius</taxon>
    </lineage>
</organism>
<dbReference type="Gene3D" id="3.90.1600.10">
    <property type="entry name" value="Palm domain of DNA polymerase"/>
    <property type="match status" value="2"/>
</dbReference>
<dbReference type="InterPro" id="IPR006172">
    <property type="entry name" value="DNA-dir_DNA_pol_B"/>
</dbReference>
<dbReference type="SUPFAM" id="SSF53098">
    <property type="entry name" value="Ribonuclease H-like"/>
    <property type="match status" value="1"/>
</dbReference>
<comment type="similarity">
    <text evidence="1 8">Belongs to the DNA polymerase type-B family.</text>
</comment>
<proteinExistence type="inferred from homology"/>
<dbReference type="GO" id="GO:0003677">
    <property type="term" value="F:DNA binding"/>
    <property type="evidence" value="ECO:0007669"/>
    <property type="project" value="UniProtKB-KW"/>
</dbReference>
<dbReference type="InterPro" id="IPR023211">
    <property type="entry name" value="DNA_pol_palm_dom_sf"/>
</dbReference>
<evidence type="ECO:0000259" key="9">
    <source>
        <dbReference type="Pfam" id="PF03175"/>
    </source>
</evidence>
<dbReference type="PANTHER" id="PTHR33568:SF3">
    <property type="entry name" value="DNA-DIRECTED DNA POLYMERASE"/>
    <property type="match status" value="1"/>
</dbReference>
<evidence type="ECO:0000256" key="3">
    <source>
        <dbReference type="ARBA" id="ARBA00022695"/>
    </source>
</evidence>
<name>A0A2Z4M8U6_9AGAM</name>
<comment type="catalytic activity">
    <reaction evidence="7 8">
        <text>DNA(n) + a 2'-deoxyribonucleoside 5'-triphosphate = DNA(n+1) + diphosphate</text>
        <dbReference type="Rhea" id="RHEA:22508"/>
        <dbReference type="Rhea" id="RHEA-COMP:17339"/>
        <dbReference type="Rhea" id="RHEA-COMP:17340"/>
        <dbReference type="ChEBI" id="CHEBI:33019"/>
        <dbReference type="ChEBI" id="CHEBI:61560"/>
        <dbReference type="ChEBI" id="CHEBI:173112"/>
        <dbReference type="EC" id="2.7.7.7"/>
    </reaction>
</comment>
<keyword evidence="10" id="KW-0496">Mitochondrion</keyword>
<protein>
    <recommendedName>
        <fullName evidence="8">DNA polymerase</fullName>
        <ecNumber evidence="8">2.7.7.7</ecNumber>
    </recommendedName>
</protein>
<dbReference type="InterPro" id="IPR017964">
    <property type="entry name" value="DNA-dir_DNA_pol_B_CS"/>
</dbReference>
<evidence type="ECO:0000256" key="7">
    <source>
        <dbReference type="ARBA" id="ARBA00049244"/>
    </source>
</evidence>
<evidence type="ECO:0000256" key="5">
    <source>
        <dbReference type="ARBA" id="ARBA00022932"/>
    </source>
</evidence>
<dbReference type="Pfam" id="PF03175">
    <property type="entry name" value="DNA_pol_B_2"/>
    <property type="match status" value="1"/>
</dbReference>
<evidence type="ECO:0000256" key="4">
    <source>
        <dbReference type="ARBA" id="ARBA00022705"/>
    </source>
</evidence>
<dbReference type="GO" id="GO:0000166">
    <property type="term" value="F:nucleotide binding"/>
    <property type="evidence" value="ECO:0007669"/>
    <property type="project" value="InterPro"/>
</dbReference>
<dbReference type="GeneID" id="37541056"/>
<geneLocation type="mitochondrion" evidence="10"/>
<dbReference type="Gene3D" id="1.10.287.690">
    <property type="entry name" value="Helix hairpin bin"/>
    <property type="match status" value="1"/>
</dbReference>
<dbReference type="PRINTS" id="PR00106">
    <property type="entry name" value="DNAPOLB"/>
</dbReference>
<dbReference type="AlphaFoldDB" id="A0A2Z4M8U6"/>
<sequence>MLTMNLNLFGKTLNQLLSVYYILKFDLNPEGFFFKKDEFVIYINKINDTKHEGILFKNKEILYRFEDTLIEGSKFIRSLERYLIYIDNFNVTHFDRLMKNSFISISKPNAKLNLNIVTFDIETYVKDGKFVPFTCGWFAGDFLKTYYLTDYNSPYEMLLQALRDLLDFNPNAKVYIHNFANFDYMFLIKVLFNNFKVQPFFKDNKVIKIIYQHKDNDKTKIEIFDSYLILPSSLRTLAAKYKVTDQKGFFAYNFANENNLNYIGVTPSISMFNGISDEEYEGIMSYTWNFKLEILNYLELDLKCLYQIMSIFIRDIYSVEKIDITKLPTNSSIAFKIFRTNYLKDNKLPIIKGNAHKEIRNAYYGGVVEVFRNEGFDLKYYDVTSLYPFAMLNDMPTGNMLFSTDPNINNYFGIVFVEVDTTGLDPKYTNYPLLPHRIGDRMYNPLGKWSGWYFSEEVKLAKSFGYNINVLYGYKLDKTSNVFNSFITKYFEIKAGLSDIKMDRTTAKLLLNSLYGRLGMKPYQDNIEIVDSTKAEDILSKFNVKEQYNITDNLEFIRYENKPISGFLELYGKDEYLNFMLDCDAKNISVNQSVPSAIAITAYARMHMFKIIYKLIDLGIDIYYMDTDSIVVNQAIPEELIGNSLGLFKLEQEIKHAYFISPKLYALESVDGKFIIKAKGIGSKLEFAQFETLIINEAIVKAQERWFKDPANATINIY</sequence>
<keyword evidence="2 8" id="KW-0808">Transferase</keyword>
<accession>A0A2Z4M8U6</accession>
<dbReference type="EC" id="2.7.7.7" evidence="8"/>
<dbReference type="Gene3D" id="3.30.420.10">
    <property type="entry name" value="Ribonuclease H-like superfamily/Ribonuclease H"/>
    <property type="match status" value="1"/>
</dbReference>
<dbReference type="EMBL" id="MH319475">
    <property type="protein sequence ID" value="AWX52906.1"/>
    <property type="molecule type" value="Genomic_DNA"/>
</dbReference>
<dbReference type="InterPro" id="IPR012337">
    <property type="entry name" value="RNaseH-like_sf"/>
</dbReference>
<feature type="domain" description="DNA-directed DNA polymerase family B mitochondria/virus" evidence="9">
    <location>
        <begin position="171"/>
        <end position="612"/>
    </location>
</feature>
<dbReference type="PROSITE" id="PS00116">
    <property type="entry name" value="DNA_POLYMERASE_B"/>
    <property type="match status" value="1"/>
</dbReference>
<keyword evidence="5 8" id="KW-0239">DNA-directed DNA polymerase</keyword>
<keyword evidence="4 8" id="KW-0235">DNA replication</keyword>